<proteinExistence type="predicted"/>
<comment type="caution">
    <text evidence="5">The sequence shown here is derived from an EMBL/GenBank/DDBJ whole genome shotgun (WGS) entry which is preliminary data.</text>
</comment>
<feature type="compositionally biased region" description="Low complexity" evidence="4">
    <location>
        <begin position="126"/>
        <end position="148"/>
    </location>
</feature>
<dbReference type="PROSITE" id="PS00330">
    <property type="entry name" value="HEMOLYSIN_CALCIUM"/>
    <property type="match status" value="5"/>
</dbReference>
<dbReference type="PANTHER" id="PTHR38340:SF1">
    <property type="entry name" value="S-LAYER PROTEIN"/>
    <property type="match status" value="1"/>
</dbReference>
<comment type="subcellular location">
    <subcellularLocation>
        <location evidence="1">Secreted</location>
    </subcellularLocation>
</comment>
<evidence type="ECO:0000256" key="4">
    <source>
        <dbReference type="SAM" id="MobiDB-lite"/>
    </source>
</evidence>
<evidence type="ECO:0000313" key="5">
    <source>
        <dbReference type="EMBL" id="MDE1462683.1"/>
    </source>
</evidence>
<gene>
    <name evidence="5" type="ORF">ORQ98_11945</name>
</gene>
<dbReference type="InterPro" id="IPR050557">
    <property type="entry name" value="RTX_toxin/Mannuronan_C5-epim"/>
</dbReference>
<keyword evidence="3" id="KW-0106">Calcium</keyword>
<sequence length="545" mass="58424">MDNSGGGEDWVFFKNGITKERLSFIRDGDDLLIHVDETSQPAVKVLNHFKGDEFAISYVQPDGGWAINANEIAQLVVDVDSVENENTETNSGETDNTGSTSTENEESGEENSNGNTGTNEEENPDTGSTETGNENSETGSEETNNGEVETPDNPADYDNIVEGDEQGTQLLGSEKRDFIRGNGGDDEIYGFEGDDKLLGGEGNDRLSGGNGYDIPDGNDILEGGTGNDRLFGNNGNDHLVGGADNDRLDGGSGDDHLIGGIGDDVYFFSEGHDVIDNQHGGLDSLVLPKGLTEEQIIFKREDDDLLISIEGRPNDSARIVNHFLGGEYAIDEVYPNGGTIISAEKINQIMEAREIGGDIDRVIDGDDSNNGLWGSSKNELIRGKKGDDQLAGHGGDDILIGGEGDDLYFFTSGNDVIDNQHGGREDRVQLPGGLSEAQMSFIRDNDDLVIKVAGQPNDSIRVLNHFKGGEYQIDYVYSNGGFPIYAERINELAVESTASSRTERSVALLTEAMSSFADNRGVADTNMAVNQPSTHTVITGSSLAS</sequence>
<dbReference type="EMBL" id="JAPMOU010000013">
    <property type="protein sequence ID" value="MDE1462683.1"/>
    <property type="molecule type" value="Genomic_DNA"/>
</dbReference>
<dbReference type="PANTHER" id="PTHR38340">
    <property type="entry name" value="S-LAYER PROTEIN"/>
    <property type="match status" value="1"/>
</dbReference>
<name>A0ABT5U8I5_9GAMM</name>
<keyword evidence="2" id="KW-0964">Secreted</keyword>
<feature type="compositionally biased region" description="Low complexity" evidence="4">
    <location>
        <begin position="87"/>
        <end position="102"/>
    </location>
</feature>
<dbReference type="SUPFAM" id="SSF51120">
    <property type="entry name" value="beta-Roll"/>
    <property type="match status" value="3"/>
</dbReference>
<dbReference type="Proteomes" id="UP001528823">
    <property type="component" value="Unassembled WGS sequence"/>
</dbReference>
<protein>
    <submittedName>
        <fullName evidence="5">Uncharacterized protein</fullName>
    </submittedName>
</protein>
<feature type="compositionally biased region" description="Basic and acidic residues" evidence="4">
    <location>
        <begin position="193"/>
        <end position="204"/>
    </location>
</feature>
<dbReference type="InterPro" id="IPR011049">
    <property type="entry name" value="Serralysin-like_metalloprot_C"/>
</dbReference>
<evidence type="ECO:0000256" key="1">
    <source>
        <dbReference type="ARBA" id="ARBA00004613"/>
    </source>
</evidence>
<accession>A0ABT5U8I5</accession>
<reference evidence="5 6" key="1">
    <citation type="submission" date="2022-11" db="EMBL/GenBank/DDBJ databases">
        <title>Spartinivicinus poritis sp. nov., isolated from scleractinian coral Porites lutea.</title>
        <authorList>
            <person name="Zhang G."/>
            <person name="Cai L."/>
            <person name="Wei Q."/>
        </authorList>
    </citation>
    <scope>NUCLEOTIDE SEQUENCE [LARGE SCALE GENOMIC DNA]</scope>
    <source>
        <strain evidence="5 6">A2-2</strain>
    </source>
</reference>
<dbReference type="Gene3D" id="2.150.10.10">
    <property type="entry name" value="Serralysin-like metalloprotease, C-terminal"/>
    <property type="match status" value="3"/>
</dbReference>
<evidence type="ECO:0000256" key="2">
    <source>
        <dbReference type="ARBA" id="ARBA00022525"/>
    </source>
</evidence>
<dbReference type="PRINTS" id="PR00313">
    <property type="entry name" value="CABNDNGRPT"/>
</dbReference>
<dbReference type="Pfam" id="PF00353">
    <property type="entry name" value="HemolysinCabind"/>
    <property type="match status" value="3"/>
</dbReference>
<organism evidence="5 6">
    <name type="scientific">Spartinivicinus poritis</name>
    <dbReference type="NCBI Taxonomy" id="2994640"/>
    <lineage>
        <taxon>Bacteria</taxon>
        <taxon>Pseudomonadati</taxon>
        <taxon>Pseudomonadota</taxon>
        <taxon>Gammaproteobacteria</taxon>
        <taxon>Oceanospirillales</taxon>
        <taxon>Zooshikellaceae</taxon>
        <taxon>Spartinivicinus</taxon>
    </lineage>
</organism>
<dbReference type="InterPro" id="IPR018511">
    <property type="entry name" value="Hemolysin-typ_Ca-bd_CS"/>
</dbReference>
<dbReference type="InterPro" id="IPR001343">
    <property type="entry name" value="Hemolysn_Ca-bd"/>
</dbReference>
<feature type="region of interest" description="Disordered" evidence="4">
    <location>
        <begin position="84"/>
        <end position="211"/>
    </location>
</feature>
<keyword evidence="6" id="KW-1185">Reference proteome</keyword>
<evidence type="ECO:0000256" key="3">
    <source>
        <dbReference type="ARBA" id="ARBA00022837"/>
    </source>
</evidence>
<evidence type="ECO:0000313" key="6">
    <source>
        <dbReference type="Proteomes" id="UP001528823"/>
    </source>
</evidence>